<dbReference type="Gene3D" id="3.40.50.1820">
    <property type="entry name" value="alpha/beta hydrolase"/>
    <property type="match status" value="1"/>
</dbReference>
<name>A0A8I0DPX0_9FIRM</name>
<dbReference type="PANTHER" id="PTHR48081:SF13">
    <property type="entry name" value="ALPHA_BETA HYDROLASE"/>
    <property type="match status" value="1"/>
</dbReference>
<dbReference type="AlphaFoldDB" id="A0A8I0DPX0"/>
<dbReference type="PANTHER" id="PTHR48081">
    <property type="entry name" value="AB HYDROLASE SUPERFAMILY PROTEIN C4A8.06C"/>
    <property type="match status" value="1"/>
</dbReference>
<dbReference type="SUPFAM" id="SSF53474">
    <property type="entry name" value="alpha/beta-Hydrolases"/>
    <property type="match status" value="1"/>
</dbReference>
<reference evidence="3 4" key="1">
    <citation type="submission" date="2020-08" db="EMBL/GenBank/DDBJ databases">
        <title>Genome public.</title>
        <authorList>
            <person name="Liu C."/>
            <person name="Sun Q."/>
        </authorList>
    </citation>
    <scope>NUCLEOTIDE SEQUENCE [LARGE SCALE GENOMIC DNA]</scope>
    <source>
        <strain evidence="3 4">BX17</strain>
    </source>
</reference>
<dbReference type="InterPro" id="IPR050300">
    <property type="entry name" value="GDXG_lipolytic_enzyme"/>
</dbReference>
<sequence length="347" mass="39262">MKKKGLIIGGICLAAIAGILGYNHEAVRVVFHNVYSPSVKLDESTQWDGGKSYEKLQYSEVSENDYLDLYVPDSDEPMPLIVMVHGGGFVFNDSQSRQAQLMYRYFRDHGYACASINYRLAQEAAFPAGVEDVKSAIRFLRANAEKYGYDPERFAIWGESAGGYLSVICGASNDEEFNSVSFIGEDENNPVSSEVQVILNYYGCMEFGTQAADYKELKIPKVVQWASGLWLTDAIKDTGYNDVESYWMRKDVNTLTQEEKDTYSPLYYIQKNLTPENSPSVLIWHGDADLSVPYLQSERLNELLTEQIGADKVEYKLFHNYKHAADQLYSDENLGTLKEYLDTKLAK</sequence>
<evidence type="ECO:0000313" key="3">
    <source>
        <dbReference type="EMBL" id="MBC5650150.1"/>
    </source>
</evidence>
<evidence type="ECO:0000256" key="1">
    <source>
        <dbReference type="ARBA" id="ARBA00022801"/>
    </source>
</evidence>
<dbReference type="InterPro" id="IPR049492">
    <property type="entry name" value="BD-FAE-like_dom"/>
</dbReference>
<dbReference type="GO" id="GO:0016787">
    <property type="term" value="F:hydrolase activity"/>
    <property type="evidence" value="ECO:0007669"/>
    <property type="project" value="UniProtKB-KW"/>
</dbReference>
<comment type="caution">
    <text evidence="3">The sequence shown here is derived from an EMBL/GenBank/DDBJ whole genome shotgun (WGS) entry which is preliminary data.</text>
</comment>
<protein>
    <submittedName>
        <fullName evidence="3">Alpha/beta hydrolase</fullName>
    </submittedName>
</protein>
<organism evidence="3 4">
    <name type="scientific">Blautia segnis</name>
    <dbReference type="NCBI Taxonomy" id="2763030"/>
    <lineage>
        <taxon>Bacteria</taxon>
        <taxon>Bacillati</taxon>
        <taxon>Bacillota</taxon>
        <taxon>Clostridia</taxon>
        <taxon>Lachnospirales</taxon>
        <taxon>Lachnospiraceae</taxon>
        <taxon>Blautia</taxon>
    </lineage>
</organism>
<dbReference type="EMBL" id="JACOOT010000008">
    <property type="protein sequence ID" value="MBC5650150.1"/>
    <property type="molecule type" value="Genomic_DNA"/>
</dbReference>
<keyword evidence="1 3" id="KW-0378">Hydrolase</keyword>
<evidence type="ECO:0000313" key="4">
    <source>
        <dbReference type="Proteomes" id="UP000652847"/>
    </source>
</evidence>
<accession>A0A8I0DPX0</accession>
<dbReference type="Pfam" id="PF20434">
    <property type="entry name" value="BD-FAE"/>
    <property type="match status" value="1"/>
</dbReference>
<dbReference type="InterPro" id="IPR029058">
    <property type="entry name" value="AB_hydrolase_fold"/>
</dbReference>
<keyword evidence="4" id="KW-1185">Reference proteome</keyword>
<dbReference type="RefSeq" id="WP_186900894.1">
    <property type="nucleotide sequence ID" value="NZ_JACOOT010000008.1"/>
</dbReference>
<feature type="domain" description="BD-FAE-like" evidence="2">
    <location>
        <begin position="67"/>
        <end position="304"/>
    </location>
</feature>
<proteinExistence type="predicted"/>
<gene>
    <name evidence="3" type="ORF">H8S54_03175</name>
</gene>
<dbReference type="Proteomes" id="UP000652847">
    <property type="component" value="Unassembled WGS sequence"/>
</dbReference>
<evidence type="ECO:0000259" key="2">
    <source>
        <dbReference type="Pfam" id="PF20434"/>
    </source>
</evidence>